<feature type="non-terminal residue" evidence="1">
    <location>
        <position position="1"/>
    </location>
</feature>
<sequence>GGEAVSLLSELKTVADACSIPVETGVFSGVPPDLYLVITPMADTFELHADNSPGYDTQEARLSLFVKGSYTATKDTLVRALLGADFCITDRRYIAHEDDTGFHHYAIDVAKLYQL</sequence>
<evidence type="ECO:0000313" key="1">
    <source>
        <dbReference type="EMBL" id="EKC76218.1"/>
    </source>
</evidence>
<name>K1U1U4_9ZZZZ</name>
<proteinExistence type="predicted"/>
<protein>
    <submittedName>
        <fullName evidence="1">Uncharacterized protein</fullName>
    </submittedName>
</protein>
<comment type="caution">
    <text evidence="1">The sequence shown here is derived from an EMBL/GenBank/DDBJ whole genome shotgun (WGS) entry which is preliminary data.</text>
</comment>
<dbReference type="EMBL" id="AJWZ01000645">
    <property type="protein sequence ID" value="EKC76218.1"/>
    <property type="molecule type" value="Genomic_DNA"/>
</dbReference>
<dbReference type="AlphaFoldDB" id="K1U1U4"/>
<accession>K1U1U4</accession>
<gene>
    <name evidence="1" type="ORF">OBE_00952</name>
</gene>
<reference evidence="1" key="1">
    <citation type="journal article" date="2013" name="Environ. Microbiol.">
        <title>Microbiota from the distal guts of lean and obese adolescents exhibit partial functional redundancy besides clear differences in community structure.</title>
        <authorList>
            <person name="Ferrer M."/>
            <person name="Ruiz A."/>
            <person name="Lanza F."/>
            <person name="Haange S.B."/>
            <person name="Oberbach A."/>
            <person name="Till H."/>
            <person name="Bargiela R."/>
            <person name="Campoy C."/>
            <person name="Segura M.T."/>
            <person name="Richter M."/>
            <person name="von Bergen M."/>
            <person name="Seifert J."/>
            <person name="Suarez A."/>
        </authorList>
    </citation>
    <scope>NUCLEOTIDE SEQUENCE</scope>
</reference>
<organism evidence="1">
    <name type="scientific">human gut metagenome</name>
    <dbReference type="NCBI Taxonomy" id="408170"/>
    <lineage>
        <taxon>unclassified sequences</taxon>
        <taxon>metagenomes</taxon>
        <taxon>organismal metagenomes</taxon>
    </lineage>
</organism>